<dbReference type="RefSeq" id="WP_118244742.1">
    <property type="nucleotide sequence ID" value="NZ_CAUWCJ010000075.1"/>
</dbReference>
<sequence length="104" mass="12169">MSVDNYQVIDFISEKDGRIVLTISDHLEWDDKYEHIYLLQEKINAYLTAIETGQIEKKYPSSKGRQIAISVALKYKPNDTGMSFLSRVNDFLLNDGYEFEYYTL</sequence>
<reference evidence="1 2" key="1">
    <citation type="submission" date="2018-08" db="EMBL/GenBank/DDBJ databases">
        <title>A genome reference for cultivated species of the human gut microbiota.</title>
        <authorList>
            <person name="Zou Y."/>
            <person name="Xue W."/>
            <person name="Luo G."/>
        </authorList>
    </citation>
    <scope>NUCLEOTIDE SEQUENCE [LARGE SCALE GENOMIC DNA]</scope>
    <source>
        <strain evidence="1 2">AM17-44</strain>
    </source>
</reference>
<protein>
    <submittedName>
        <fullName evidence="1">Uncharacterized protein</fullName>
    </submittedName>
</protein>
<name>A0A414WPP9_9BACT</name>
<comment type="caution">
    <text evidence="1">The sequence shown here is derived from an EMBL/GenBank/DDBJ whole genome shotgun (WGS) entry which is preliminary data.</text>
</comment>
<evidence type="ECO:0000313" key="1">
    <source>
        <dbReference type="EMBL" id="RHH38552.1"/>
    </source>
</evidence>
<gene>
    <name evidence="1" type="ORF">DW204_14790</name>
</gene>
<proteinExistence type="predicted"/>
<dbReference type="EMBL" id="QRJS01000070">
    <property type="protein sequence ID" value="RHH38552.1"/>
    <property type="molecule type" value="Genomic_DNA"/>
</dbReference>
<dbReference type="AlphaFoldDB" id="A0A414WPP9"/>
<organism evidence="1 2">
    <name type="scientific">Phocaeicola plebeius</name>
    <dbReference type="NCBI Taxonomy" id="310297"/>
    <lineage>
        <taxon>Bacteria</taxon>
        <taxon>Pseudomonadati</taxon>
        <taxon>Bacteroidota</taxon>
        <taxon>Bacteroidia</taxon>
        <taxon>Bacteroidales</taxon>
        <taxon>Bacteroidaceae</taxon>
        <taxon>Phocaeicola</taxon>
    </lineage>
</organism>
<dbReference type="Pfam" id="PF20212">
    <property type="entry name" value="DUF6572"/>
    <property type="match status" value="1"/>
</dbReference>
<evidence type="ECO:0000313" key="2">
    <source>
        <dbReference type="Proteomes" id="UP000284998"/>
    </source>
</evidence>
<dbReference type="InterPro" id="IPR046702">
    <property type="entry name" value="DUF6572"/>
</dbReference>
<accession>A0A414WPP9</accession>
<dbReference type="Proteomes" id="UP000284998">
    <property type="component" value="Unassembled WGS sequence"/>
</dbReference>